<evidence type="ECO:0000256" key="1">
    <source>
        <dbReference type="ARBA" id="ARBA00022448"/>
    </source>
</evidence>
<sequence length="231" mass="25560">MSDSPKHPAITLKNVSFQYAESATELCYHDWQVSQGERIFLHGPSGSGKTTLLNLLCGILTPDKGTVELLSKPFSTLRNTQRDKFRARHIGVVFQQFNLISHLSVAQNIALATHFAGSSPPDSATLVQLIEALQLPPKILHNKAGQLSVGQQQRVAIARALINRPEILLVDEPTSALDADARDAFMKLLISQCERYQTTLIFVSHDISLSDYLDKRVALKDLADKKESRSC</sequence>
<evidence type="ECO:0000256" key="3">
    <source>
        <dbReference type="ARBA" id="ARBA00022840"/>
    </source>
</evidence>
<proteinExistence type="predicted"/>
<feature type="domain" description="ABC transporter" evidence="4">
    <location>
        <begin position="10"/>
        <end position="230"/>
    </location>
</feature>
<dbReference type="RefSeq" id="WP_070178365.1">
    <property type="nucleotide sequence ID" value="NZ_BMJR01000005.1"/>
</dbReference>
<keyword evidence="2" id="KW-0547">Nucleotide-binding</keyword>
<comment type="caution">
    <text evidence="5">The sequence shown here is derived from an EMBL/GenBank/DDBJ whole genome shotgun (WGS) entry which is preliminary data.</text>
</comment>
<keyword evidence="1" id="KW-0813">Transport</keyword>
<dbReference type="InterPro" id="IPR017911">
    <property type="entry name" value="MacB-like_ATP-bd"/>
</dbReference>
<dbReference type="SMART" id="SM00382">
    <property type="entry name" value="AAA"/>
    <property type="match status" value="1"/>
</dbReference>
<dbReference type="GO" id="GO:0005524">
    <property type="term" value="F:ATP binding"/>
    <property type="evidence" value="ECO:0007669"/>
    <property type="project" value="UniProtKB-KW"/>
</dbReference>
<dbReference type="InterPro" id="IPR003439">
    <property type="entry name" value="ABC_transporter-like_ATP-bd"/>
</dbReference>
<dbReference type="GO" id="GO:0005886">
    <property type="term" value="C:plasma membrane"/>
    <property type="evidence" value="ECO:0007669"/>
    <property type="project" value="TreeGrafter"/>
</dbReference>
<dbReference type="InterPro" id="IPR017871">
    <property type="entry name" value="ABC_transporter-like_CS"/>
</dbReference>
<protein>
    <submittedName>
        <fullName evidence="5">ABC transporter ATP-binding protein</fullName>
    </submittedName>
</protein>
<name>A0A1E8FB53_9ALTE</name>
<accession>A0A1E8FB53</accession>
<dbReference type="PROSITE" id="PS00211">
    <property type="entry name" value="ABC_TRANSPORTER_1"/>
    <property type="match status" value="1"/>
</dbReference>
<dbReference type="Proteomes" id="UP000176037">
    <property type="component" value="Unassembled WGS sequence"/>
</dbReference>
<dbReference type="GO" id="GO:0022857">
    <property type="term" value="F:transmembrane transporter activity"/>
    <property type="evidence" value="ECO:0007669"/>
    <property type="project" value="TreeGrafter"/>
</dbReference>
<dbReference type="GO" id="GO:0016887">
    <property type="term" value="F:ATP hydrolysis activity"/>
    <property type="evidence" value="ECO:0007669"/>
    <property type="project" value="InterPro"/>
</dbReference>
<gene>
    <name evidence="5" type="ORF">BFC17_06425</name>
</gene>
<dbReference type="PROSITE" id="PS50893">
    <property type="entry name" value="ABC_TRANSPORTER_2"/>
    <property type="match status" value="1"/>
</dbReference>
<dbReference type="InterPro" id="IPR015854">
    <property type="entry name" value="ABC_transpr_LolD-like"/>
</dbReference>
<dbReference type="EMBL" id="MJIC01000016">
    <property type="protein sequence ID" value="OFI32838.1"/>
    <property type="molecule type" value="Genomic_DNA"/>
</dbReference>
<dbReference type="SUPFAM" id="SSF52540">
    <property type="entry name" value="P-loop containing nucleoside triphosphate hydrolases"/>
    <property type="match status" value="1"/>
</dbReference>
<dbReference type="CDD" id="cd03255">
    <property type="entry name" value="ABC_MJ0796_LolCDE_FtsE"/>
    <property type="match status" value="1"/>
</dbReference>
<evidence type="ECO:0000256" key="2">
    <source>
        <dbReference type="ARBA" id="ARBA00022741"/>
    </source>
</evidence>
<evidence type="ECO:0000313" key="5">
    <source>
        <dbReference type="EMBL" id="OFI32838.1"/>
    </source>
</evidence>
<dbReference type="InterPro" id="IPR003593">
    <property type="entry name" value="AAA+_ATPase"/>
</dbReference>
<reference evidence="5 6" key="1">
    <citation type="submission" date="2016-09" db="EMBL/GenBank/DDBJ databases">
        <title>Alteromonas lipolytica, a new species isolated from sea water.</title>
        <authorList>
            <person name="Wu Y.-H."/>
            <person name="Cheng H."/>
            <person name="Xu X.-W."/>
        </authorList>
    </citation>
    <scope>NUCLEOTIDE SEQUENCE [LARGE SCALE GENOMIC DNA]</scope>
    <source>
        <strain evidence="5 6">JW12</strain>
    </source>
</reference>
<dbReference type="InterPro" id="IPR027417">
    <property type="entry name" value="P-loop_NTPase"/>
</dbReference>
<evidence type="ECO:0000313" key="6">
    <source>
        <dbReference type="Proteomes" id="UP000176037"/>
    </source>
</evidence>
<keyword evidence="6" id="KW-1185">Reference proteome</keyword>
<evidence type="ECO:0000259" key="4">
    <source>
        <dbReference type="PROSITE" id="PS50893"/>
    </source>
</evidence>
<dbReference type="Gene3D" id="3.40.50.300">
    <property type="entry name" value="P-loop containing nucleotide triphosphate hydrolases"/>
    <property type="match status" value="1"/>
</dbReference>
<dbReference type="PANTHER" id="PTHR24220">
    <property type="entry name" value="IMPORT ATP-BINDING PROTEIN"/>
    <property type="match status" value="1"/>
</dbReference>
<dbReference type="PANTHER" id="PTHR24220:SF611">
    <property type="entry name" value="ATP-BINDING COMPONENT OF ABC TRANSPORTER-RELATED"/>
    <property type="match status" value="1"/>
</dbReference>
<dbReference type="Pfam" id="PF00005">
    <property type="entry name" value="ABC_tran"/>
    <property type="match status" value="1"/>
</dbReference>
<dbReference type="AlphaFoldDB" id="A0A1E8FB53"/>
<dbReference type="STRING" id="1856405.BFC17_06425"/>
<organism evidence="5 6">
    <name type="scientific">Alteromonas lipolytica</name>
    <dbReference type="NCBI Taxonomy" id="1856405"/>
    <lineage>
        <taxon>Bacteria</taxon>
        <taxon>Pseudomonadati</taxon>
        <taxon>Pseudomonadota</taxon>
        <taxon>Gammaproteobacteria</taxon>
        <taxon>Alteromonadales</taxon>
        <taxon>Alteromonadaceae</taxon>
        <taxon>Alteromonas/Salinimonas group</taxon>
        <taxon>Alteromonas</taxon>
    </lineage>
</organism>
<keyword evidence="3 5" id="KW-0067">ATP-binding</keyword>